<dbReference type="Proteomes" id="UP000240527">
    <property type="component" value="Chromosome"/>
</dbReference>
<organism evidence="1 2">
    <name type="scientific">Caulobacter segnis</name>
    <dbReference type="NCBI Taxonomy" id="88688"/>
    <lineage>
        <taxon>Bacteria</taxon>
        <taxon>Pseudomonadati</taxon>
        <taxon>Pseudomonadota</taxon>
        <taxon>Alphaproteobacteria</taxon>
        <taxon>Caulobacterales</taxon>
        <taxon>Caulobacteraceae</taxon>
        <taxon>Caulobacter</taxon>
    </lineage>
</organism>
<name>A0ABN5IUW2_9CAUL</name>
<dbReference type="Gene3D" id="3.40.50.12580">
    <property type="match status" value="1"/>
</dbReference>
<protein>
    <submittedName>
        <fullName evidence="1">Glycerophosphotransferase</fullName>
    </submittedName>
</protein>
<dbReference type="InterPro" id="IPR043148">
    <property type="entry name" value="TagF_C"/>
</dbReference>
<keyword evidence="2" id="KW-1185">Reference proteome</keyword>
<gene>
    <name evidence="1" type="ORF">B7G68_13865</name>
</gene>
<dbReference type="RefSeq" id="WP_053463765.1">
    <property type="nucleotide sequence ID" value="NZ_CP027850.1"/>
</dbReference>
<sequence length="387" mass="43004">MVACARAWSPVPDVPKKRVCFLYIAQHHQVWHSLSVAVAMAREWPDLKVEIAATTRELLDYVSGLLAELGGAPIALVLLPPAWMRRFGGGGAPPKAPMLIANALRLGRYDAVITPERTTALLHKLGVRHPILVYTQHGAGDREGPFEPRLRVFDLVMAAGPKQRDRMIGEGWVKPENCAMVGYPKFDLVDALPRRPGPRFERPGPVVVYNPHFHPELSSWPRWGWQVLDAFARGDRHNLIFSPHIRLFETASSDDRAAFKRYAEHPRIHVDLGGPAAADMTYTRAADLYLGDVSSQIYEFLRTPKPCLFLNASGADWRGDPSFHHWLFGPVLDGVDALDDAVDSALATHVDFRPAQAEGIAETFDITEEPSSLRAARAIAERLESRA</sequence>
<accession>A0ABN5IUW2</accession>
<evidence type="ECO:0000313" key="1">
    <source>
        <dbReference type="EMBL" id="AVQ02845.1"/>
    </source>
</evidence>
<proteinExistence type="predicted"/>
<evidence type="ECO:0000313" key="2">
    <source>
        <dbReference type="Proteomes" id="UP000240527"/>
    </source>
</evidence>
<dbReference type="EMBL" id="CP027850">
    <property type="protein sequence ID" value="AVQ02845.1"/>
    <property type="molecule type" value="Genomic_DNA"/>
</dbReference>
<reference evidence="1 2" key="1">
    <citation type="journal article" date="2015" name="Biotechnol. Bioeng.">
        <title>Genome sequence and phenotypic characterization of Caulobacter segnis.</title>
        <authorList>
            <person name="Patel S."/>
            <person name="Fletcher B."/>
            <person name="Scott D.C."/>
            <person name="Ely B."/>
        </authorList>
    </citation>
    <scope>NUCLEOTIDE SEQUENCE [LARGE SCALE GENOMIC DNA]</scope>
    <source>
        <strain evidence="1 2">TK0059</strain>
    </source>
</reference>
<dbReference type="SUPFAM" id="SSF53756">
    <property type="entry name" value="UDP-Glycosyltransferase/glycogen phosphorylase"/>
    <property type="match status" value="1"/>
</dbReference>